<organism evidence="1 2">
    <name type="scientific">Plakobranchus ocellatus</name>
    <dbReference type="NCBI Taxonomy" id="259542"/>
    <lineage>
        <taxon>Eukaryota</taxon>
        <taxon>Metazoa</taxon>
        <taxon>Spiralia</taxon>
        <taxon>Lophotrochozoa</taxon>
        <taxon>Mollusca</taxon>
        <taxon>Gastropoda</taxon>
        <taxon>Heterobranchia</taxon>
        <taxon>Euthyneura</taxon>
        <taxon>Panpulmonata</taxon>
        <taxon>Sacoglossa</taxon>
        <taxon>Placobranchoidea</taxon>
        <taxon>Plakobranchidae</taxon>
        <taxon>Plakobranchus</taxon>
    </lineage>
</organism>
<comment type="caution">
    <text evidence="1">The sequence shown here is derived from an EMBL/GenBank/DDBJ whole genome shotgun (WGS) entry which is preliminary data.</text>
</comment>
<protein>
    <submittedName>
        <fullName evidence="1">Uncharacterized protein</fullName>
    </submittedName>
</protein>
<evidence type="ECO:0000313" key="2">
    <source>
        <dbReference type="Proteomes" id="UP000735302"/>
    </source>
</evidence>
<evidence type="ECO:0000313" key="1">
    <source>
        <dbReference type="EMBL" id="GFO26835.1"/>
    </source>
</evidence>
<proteinExistence type="predicted"/>
<accession>A0AAV4C5Y8</accession>
<dbReference type="AlphaFoldDB" id="A0AAV4C5Y8"/>
<dbReference type="EMBL" id="BLXT01005873">
    <property type="protein sequence ID" value="GFO26835.1"/>
    <property type="molecule type" value="Genomic_DNA"/>
</dbReference>
<sequence length="88" mass="9516">MRKGVNIQQCSNNQSFFVACAVGTVRCRTTDSDHVRTLGIWEAIRRKISVGGVSGTLASESALRSAGTLLSRVRARHRFPGLTEGLKA</sequence>
<dbReference type="Proteomes" id="UP000735302">
    <property type="component" value="Unassembled WGS sequence"/>
</dbReference>
<name>A0AAV4C5Y8_9GAST</name>
<reference evidence="1 2" key="1">
    <citation type="journal article" date="2021" name="Elife">
        <title>Chloroplast acquisition without the gene transfer in kleptoplastic sea slugs, Plakobranchus ocellatus.</title>
        <authorList>
            <person name="Maeda T."/>
            <person name="Takahashi S."/>
            <person name="Yoshida T."/>
            <person name="Shimamura S."/>
            <person name="Takaki Y."/>
            <person name="Nagai Y."/>
            <person name="Toyoda A."/>
            <person name="Suzuki Y."/>
            <person name="Arimoto A."/>
            <person name="Ishii H."/>
            <person name="Satoh N."/>
            <person name="Nishiyama T."/>
            <person name="Hasebe M."/>
            <person name="Maruyama T."/>
            <person name="Minagawa J."/>
            <person name="Obokata J."/>
            <person name="Shigenobu S."/>
        </authorList>
    </citation>
    <scope>NUCLEOTIDE SEQUENCE [LARGE SCALE GENOMIC DNA]</scope>
</reference>
<keyword evidence="2" id="KW-1185">Reference proteome</keyword>
<gene>
    <name evidence="1" type="ORF">PoB_005334000</name>
</gene>
<dbReference type="PROSITE" id="PS51257">
    <property type="entry name" value="PROKAR_LIPOPROTEIN"/>
    <property type="match status" value="1"/>
</dbReference>